<evidence type="ECO:0000256" key="1">
    <source>
        <dbReference type="SAM" id="MobiDB-lite"/>
    </source>
</evidence>
<protein>
    <submittedName>
        <fullName evidence="2">Uncharacterized protein</fullName>
    </submittedName>
</protein>
<keyword evidence="3" id="KW-1185">Reference proteome</keyword>
<feature type="compositionally biased region" description="Basic residues" evidence="1">
    <location>
        <begin position="224"/>
        <end position="237"/>
    </location>
</feature>
<feature type="region of interest" description="Disordered" evidence="1">
    <location>
        <begin position="210"/>
        <end position="249"/>
    </location>
</feature>
<feature type="region of interest" description="Disordered" evidence="1">
    <location>
        <begin position="1"/>
        <end position="67"/>
    </location>
</feature>
<dbReference type="EMBL" id="KQ965773">
    <property type="protein sequence ID" value="KXS13926.1"/>
    <property type="molecule type" value="Genomic_DNA"/>
</dbReference>
<name>A0A139AAU2_GONPJ</name>
<feature type="compositionally biased region" description="Basic and acidic residues" evidence="1">
    <location>
        <begin position="89"/>
        <end position="103"/>
    </location>
</feature>
<reference evidence="2 3" key="1">
    <citation type="journal article" date="2015" name="Genome Biol. Evol.">
        <title>Phylogenomic analyses indicate that early fungi evolved digesting cell walls of algal ancestors of land plants.</title>
        <authorList>
            <person name="Chang Y."/>
            <person name="Wang S."/>
            <person name="Sekimoto S."/>
            <person name="Aerts A.L."/>
            <person name="Choi C."/>
            <person name="Clum A."/>
            <person name="LaButti K.M."/>
            <person name="Lindquist E.A."/>
            <person name="Yee Ngan C."/>
            <person name="Ohm R.A."/>
            <person name="Salamov A.A."/>
            <person name="Grigoriev I.V."/>
            <person name="Spatafora J.W."/>
            <person name="Berbee M.L."/>
        </authorList>
    </citation>
    <scope>NUCLEOTIDE SEQUENCE [LARGE SCALE GENOMIC DNA]</scope>
    <source>
        <strain evidence="2 3">JEL478</strain>
    </source>
</reference>
<evidence type="ECO:0000313" key="2">
    <source>
        <dbReference type="EMBL" id="KXS13926.1"/>
    </source>
</evidence>
<organism evidence="2 3">
    <name type="scientific">Gonapodya prolifera (strain JEL478)</name>
    <name type="common">Monoblepharis prolifera</name>
    <dbReference type="NCBI Taxonomy" id="1344416"/>
    <lineage>
        <taxon>Eukaryota</taxon>
        <taxon>Fungi</taxon>
        <taxon>Fungi incertae sedis</taxon>
        <taxon>Chytridiomycota</taxon>
        <taxon>Chytridiomycota incertae sedis</taxon>
        <taxon>Monoblepharidomycetes</taxon>
        <taxon>Monoblepharidales</taxon>
        <taxon>Gonapodyaceae</taxon>
        <taxon>Gonapodya</taxon>
    </lineage>
</organism>
<feature type="region of interest" description="Disordered" evidence="1">
    <location>
        <begin position="86"/>
        <end position="190"/>
    </location>
</feature>
<feature type="compositionally biased region" description="Basic and acidic residues" evidence="1">
    <location>
        <begin position="34"/>
        <end position="43"/>
    </location>
</feature>
<proteinExistence type="predicted"/>
<feature type="compositionally biased region" description="Basic and acidic residues" evidence="1">
    <location>
        <begin position="141"/>
        <end position="155"/>
    </location>
</feature>
<dbReference type="AlphaFoldDB" id="A0A139AAU2"/>
<sequence length="265" mass="28370">MSGDTFSSHLDSLEQSLALDRENADRSKHRRTKRDGQPGDVRPKGKLKRASVADPIVQDAEMQRKRTPPLIAEQLADARSSQLTFVTDEPLRRSDGLKVEHAPRSSSPDLMGDGEGRGLTATAMFAHGTVDQPPHNTAPEPRVDLRAPKSAERSIDLNSGSEIDPGTVEPVSSGHIKGASPSREPGRSTDLAQAALAVASLAPPNVAKKRVLPESFLPGGGGAKRARGGKSAQPKRKLVPEKSETTTTVTPSKWAIDLLRRINVI</sequence>
<accession>A0A139AAU2</accession>
<feature type="compositionally biased region" description="Polar residues" evidence="1">
    <location>
        <begin position="1"/>
        <end position="15"/>
    </location>
</feature>
<dbReference type="Proteomes" id="UP000070544">
    <property type="component" value="Unassembled WGS sequence"/>
</dbReference>
<evidence type="ECO:0000313" key="3">
    <source>
        <dbReference type="Proteomes" id="UP000070544"/>
    </source>
</evidence>
<gene>
    <name evidence="2" type="ORF">M427DRAFT_359950</name>
</gene>